<proteinExistence type="predicted"/>
<protein>
    <submittedName>
        <fullName evidence="1">GP128</fullName>
    </submittedName>
</protein>
<dbReference type="Proteomes" id="UP000163196">
    <property type="component" value="Genome"/>
</dbReference>
<sequence length="351" mass="39600">MSPVVNRLPAARLRTRGPLRSVQWSVGYAKYLSRLPGCKTDLSSLRPYVGNKIDLRCFISTYNDTFFRLSWPTQKSVYVSELSEIVRAKIDKIICARYGIHSPHWIVTLGSVVNDKSRPLIPGASPLLLTDDRGRFLLYDGPILSCYQETSGGGGGRGAYVDSLCVVAESVELLISQGLSRSDWCYSAIGGAPYCTAPDQPLRLLTNWALDTKQLCAMAYTMGGYCWDMRGVPTAERDAFFVLSMGDIPRSMRLYCMLRPEFTFLGYMVETPATPLARCQILILLSEKKEVYAYIRSERRSYKIAKTVDSFFRVSTQRLYVNTTFHRGEDTRRYPQVCLPPPQELLPVTID</sequence>
<name>U6H8I2_9BETA</name>
<reference evidence="1 2" key="1">
    <citation type="submission" date="2013-09" db="EMBL/GenBank/DDBJ databases">
        <authorList>
            <person name="Sundararajan A."/>
        </authorList>
    </citation>
    <scope>NUCLEOTIDE SEQUENCE [LARGE SCALE GENOMIC DNA]</scope>
    <source>
        <strain evidence="1">CIDMTR</strain>
    </source>
</reference>
<evidence type="ECO:0000313" key="2">
    <source>
        <dbReference type="Proteomes" id="UP000163196"/>
    </source>
</evidence>
<organism evidence="1 2">
    <name type="scientific">Caviid herpesvirus 2 str. CIDMTR</name>
    <dbReference type="NCBI Taxonomy" id="1415526"/>
    <lineage>
        <taxon>Viruses</taxon>
        <taxon>Duplodnaviria</taxon>
        <taxon>Heunggongvirae</taxon>
        <taxon>Peploviricota</taxon>
        <taxon>Herviviricetes</taxon>
        <taxon>Herpesvirales</taxon>
        <taxon>Orthoherpesviridae</taxon>
        <taxon>Betaherpesvirinae</taxon>
        <taxon>Quwivirus</taxon>
        <taxon>Quwivirus caviidbeta2</taxon>
    </lineage>
</organism>
<evidence type="ECO:0000313" key="1">
    <source>
        <dbReference type="EMBL" id="CDI95451.1"/>
    </source>
</evidence>
<accession>U6H8I2</accession>
<reference evidence="1 2" key="2">
    <citation type="submission" date="2013-11" db="EMBL/GenBank/DDBJ databases">
        <title>Genome sequence of a novel, newly isolated strain of guinea pig cytomegalovirus: CIDMTR strain.</title>
        <authorList>
            <person name="Schleiss M.R."/>
            <person name="Hernandez-Alvarado N."/>
            <person name="Ramaraj T."/>
            <person name="Crow J.A."/>
        </authorList>
    </citation>
    <scope>NUCLEOTIDE SEQUENCE [LARGE SCALE GENOMIC DNA]</scope>
    <source>
        <strain evidence="1">CIDMTR</strain>
    </source>
</reference>
<dbReference type="EMBL" id="HG531783">
    <property type="protein sequence ID" value="CDI95451.1"/>
    <property type="molecule type" value="Genomic_DNA"/>
</dbReference>